<dbReference type="RefSeq" id="WP_011322895.1">
    <property type="nucleotide sequence ID" value="NC_007426.1"/>
</dbReference>
<feature type="region of interest" description="Disordered" evidence="4">
    <location>
        <begin position="188"/>
        <end position="214"/>
    </location>
</feature>
<keyword evidence="7" id="KW-1185">Reference proteome</keyword>
<feature type="compositionally biased region" description="Basic and acidic residues" evidence="4">
    <location>
        <begin position="195"/>
        <end position="207"/>
    </location>
</feature>
<dbReference type="KEGG" id="nph:NP_2356A"/>
<keyword evidence="2" id="KW-0255">Endonuclease</keyword>
<evidence type="ECO:0000259" key="5">
    <source>
        <dbReference type="SMART" id="SM00927"/>
    </source>
</evidence>
<evidence type="ECO:0000256" key="2">
    <source>
        <dbReference type="ARBA" id="ARBA00022759"/>
    </source>
</evidence>
<dbReference type="SMART" id="SM00927">
    <property type="entry name" value="MutH"/>
    <property type="match status" value="1"/>
</dbReference>
<gene>
    <name evidence="6" type="primary">mutH</name>
    <name evidence="6" type="ordered locus">NP_2356A</name>
</gene>
<organism evidence="6 7">
    <name type="scientific">Natronomonas pharaonis (strain ATCC 35678 / DSM 2160 / CIP 103997 / JCM 8858 / NBRC 14720 / NCIMB 2260 / Gabara)</name>
    <name type="common">Halobacterium pharaonis</name>
    <dbReference type="NCBI Taxonomy" id="348780"/>
    <lineage>
        <taxon>Archaea</taxon>
        <taxon>Methanobacteriati</taxon>
        <taxon>Methanobacteriota</taxon>
        <taxon>Stenosarchaea group</taxon>
        <taxon>Halobacteria</taxon>
        <taxon>Halobacteriales</taxon>
        <taxon>Natronomonadaceae</taxon>
        <taxon>Natronomonas</taxon>
    </lineage>
</organism>
<dbReference type="OrthoDB" id="275229at2157"/>
<dbReference type="GO" id="GO:0003677">
    <property type="term" value="F:DNA binding"/>
    <property type="evidence" value="ECO:0007669"/>
    <property type="project" value="InterPro"/>
</dbReference>
<proteinExistence type="predicted"/>
<sequence>MFDLPSGPDAEQEDILRATNALLGRSFGEIDEEIQGMADDERARSKHGVANVIESGYFNIETNSSAEPDFGKAGIELKVTPLRLTGNNELVRPKERLVLCMCDYMEVVDADHWTDVPALRKKLEQVLIIWYIHIVGQDRRTYPIVWWTLWEPMTEPEWSEIIQSDFEICKKRILNGEVPSEKHTQLLGTCPKHGGGYDRENPEESPRSSRVAQDAHPTLDYAEKRGWSIGLGGCMDLFESATGLEKASRGRASGIELTALWGAAQERTPHDIPRFSDAINEDDDS</sequence>
<evidence type="ECO:0000256" key="1">
    <source>
        <dbReference type="ARBA" id="ARBA00022722"/>
    </source>
</evidence>
<dbReference type="GO" id="GO:0016787">
    <property type="term" value="F:hydrolase activity"/>
    <property type="evidence" value="ECO:0007669"/>
    <property type="project" value="UniProtKB-KW"/>
</dbReference>
<feature type="domain" description="DNA mismatch repair MutH/Type II restriction enzyme Sau3AI" evidence="5">
    <location>
        <begin position="58"/>
        <end position="165"/>
    </location>
</feature>
<dbReference type="Gene3D" id="3.40.600.10">
    <property type="entry name" value="DNA mismatch repair MutH/Restriction endonuclease, type II"/>
    <property type="match status" value="1"/>
</dbReference>
<dbReference type="EMBL" id="CR936257">
    <property type="protein sequence ID" value="CAI49269.1"/>
    <property type="molecule type" value="Genomic_DNA"/>
</dbReference>
<protein>
    <submittedName>
        <fullName evidence="6">Homolog to DNA mismatch repair protein MutH</fullName>
    </submittedName>
</protein>
<evidence type="ECO:0000256" key="3">
    <source>
        <dbReference type="ARBA" id="ARBA00022801"/>
    </source>
</evidence>
<name>A0A1U7EW15_NATPD</name>
<dbReference type="Pfam" id="PF02976">
    <property type="entry name" value="MutH"/>
    <property type="match status" value="1"/>
</dbReference>
<dbReference type="GO" id="GO:0004519">
    <property type="term" value="F:endonuclease activity"/>
    <property type="evidence" value="ECO:0007669"/>
    <property type="project" value="UniProtKB-KW"/>
</dbReference>
<dbReference type="AlphaFoldDB" id="A0A1U7EW15"/>
<reference evidence="6 7" key="1">
    <citation type="journal article" date="2005" name="Genome Res.">
        <title>Living with two extremes: conclusions from the genome sequence of Natronomonas pharaonis.</title>
        <authorList>
            <person name="Falb M."/>
            <person name="Pfeiffer F."/>
            <person name="Palm P."/>
            <person name="Rodewald K."/>
            <person name="Hickmann V."/>
            <person name="Tittor J."/>
            <person name="Oesterhelt D."/>
        </authorList>
    </citation>
    <scope>NUCLEOTIDE SEQUENCE [LARGE SCALE GENOMIC DNA]</scope>
    <source>
        <strain evidence="7">ATCC 35678 / DSM 2160 / CIP 103997 / JCM 8858 / NBRC 14720 / NCIMB 2260 / Gabara</strain>
    </source>
</reference>
<dbReference type="HOGENOM" id="CLU_975272_0_0_2"/>
<keyword evidence="3" id="KW-0378">Hydrolase</keyword>
<dbReference type="GeneID" id="3702949"/>
<evidence type="ECO:0000256" key="4">
    <source>
        <dbReference type="SAM" id="MobiDB-lite"/>
    </source>
</evidence>
<evidence type="ECO:0000313" key="6">
    <source>
        <dbReference type="EMBL" id="CAI49269.1"/>
    </source>
</evidence>
<dbReference type="CDD" id="cd22356">
    <property type="entry name" value="Sau3AI_N-like"/>
    <property type="match status" value="1"/>
</dbReference>
<accession>A0A1U7EW15</accession>
<dbReference type="InterPro" id="IPR011337">
    <property type="entry name" value="DNA_rep_MutH/RE_typeII_Sau3AI"/>
</dbReference>
<keyword evidence="1" id="KW-0540">Nuclease</keyword>
<dbReference type="SUPFAM" id="SSF52980">
    <property type="entry name" value="Restriction endonuclease-like"/>
    <property type="match status" value="1"/>
</dbReference>
<dbReference type="InterPro" id="IPR011335">
    <property type="entry name" value="Restrct_endonuc-II-like"/>
</dbReference>
<dbReference type="Proteomes" id="UP000002698">
    <property type="component" value="Chromosome"/>
</dbReference>
<dbReference type="InterPro" id="IPR037057">
    <property type="entry name" value="DNA_rep_MutH/T2_RE_sf"/>
</dbReference>
<evidence type="ECO:0000313" key="7">
    <source>
        <dbReference type="Proteomes" id="UP000002698"/>
    </source>
</evidence>
<dbReference type="EnsemblBacteria" id="CAI49269">
    <property type="protein sequence ID" value="CAI49269"/>
    <property type="gene ID" value="NP_2356A"/>
</dbReference>